<reference evidence="3 4" key="1">
    <citation type="submission" date="2019-03" db="EMBL/GenBank/DDBJ databases">
        <title>Genomics of glacier-inhabiting Cryobacterium strains.</title>
        <authorList>
            <person name="Liu Q."/>
            <person name="Xin Y.-H."/>
        </authorList>
    </citation>
    <scope>NUCLEOTIDE SEQUENCE [LARGE SCALE GENOMIC DNA]</scope>
    <source>
        <strain evidence="3 4">CGMCC 1.10440</strain>
    </source>
</reference>
<dbReference type="OrthoDB" id="1099523at2"/>
<dbReference type="GO" id="GO:0004222">
    <property type="term" value="F:metalloendopeptidase activity"/>
    <property type="evidence" value="ECO:0007669"/>
    <property type="project" value="TreeGrafter"/>
</dbReference>
<dbReference type="PANTHER" id="PTHR21666">
    <property type="entry name" value="PEPTIDASE-RELATED"/>
    <property type="match status" value="1"/>
</dbReference>
<accession>A0A4R8VB06</accession>
<feature type="domain" description="M23ase beta-sheet core" evidence="2">
    <location>
        <begin position="271"/>
        <end position="371"/>
    </location>
</feature>
<dbReference type="CDD" id="cd12797">
    <property type="entry name" value="M23_peptidase"/>
    <property type="match status" value="1"/>
</dbReference>
<proteinExistence type="predicted"/>
<protein>
    <submittedName>
        <fullName evidence="3">M23 family peptidase</fullName>
    </submittedName>
</protein>
<dbReference type="RefSeq" id="WP_104095996.1">
    <property type="nucleotide sequence ID" value="NZ_JACHBP010000001.1"/>
</dbReference>
<evidence type="ECO:0000313" key="4">
    <source>
        <dbReference type="Proteomes" id="UP000298488"/>
    </source>
</evidence>
<dbReference type="EMBL" id="SOFI01000003">
    <property type="protein sequence ID" value="TFB80129.1"/>
    <property type="molecule type" value="Genomic_DNA"/>
</dbReference>
<dbReference type="InterPro" id="IPR050570">
    <property type="entry name" value="Cell_wall_metabolism_enzyme"/>
</dbReference>
<dbReference type="Gene3D" id="2.70.70.10">
    <property type="entry name" value="Glucose Permease (Domain IIA)"/>
    <property type="match status" value="1"/>
</dbReference>
<dbReference type="InterPro" id="IPR011055">
    <property type="entry name" value="Dup_hybrid_motif"/>
</dbReference>
<comment type="caution">
    <text evidence="3">The sequence shown here is derived from an EMBL/GenBank/DDBJ whole genome shotgun (WGS) entry which is preliminary data.</text>
</comment>
<evidence type="ECO:0000256" key="1">
    <source>
        <dbReference type="SAM" id="MobiDB-lite"/>
    </source>
</evidence>
<dbReference type="InterPro" id="IPR016047">
    <property type="entry name" value="M23ase_b-sheet_dom"/>
</dbReference>
<dbReference type="SUPFAM" id="SSF51261">
    <property type="entry name" value="Duplicated hybrid motif"/>
    <property type="match status" value="1"/>
</dbReference>
<feature type="region of interest" description="Disordered" evidence="1">
    <location>
        <begin position="1"/>
        <end position="20"/>
    </location>
</feature>
<name>A0A4R8VB06_9MICO</name>
<feature type="region of interest" description="Disordered" evidence="1">
    <location>
        <begin position="66"/>
        <end position="85"/>
    </location>
</feature>
<keyword evidence="4" id="KW-1185">Reference proteome</keyword>
<gene>
    <name evidence="3" type="ORF">E3N84_08805</name>
</gene>
<sequence>MTEFNWDFGSAPTDYPSTADTGNDFAALGFEIRETLPTPASAPAPSAAPTADAAPLTRRELLARERASTPPVPPAAQPTQTFVKPTIVMAQPIADSGRKAKAPKKPKALRPVKPPRGTSRPRKAAPTSVRPPAAASKRMPVKRKSFKRRLLSKLMTFGAMVGAGLMMVSTSLPANAFYSGNDLSTAEGAIAAPAEAKVQALMSQPAAQLSVTRDGYTTTSFREEIFLRYGNRNFFYTNDPNGTIQWPFAIAVPISDGYGPRVAPCPGCSTFHHGVDFIPGLGAHIQAIADGVVVGVDSGDWSYGEHVIIAHVINGVHVESLYAHMEVGSIKVKVGQEVKVGDELGLVGSTGESTGPHLHLEIHINGVPVDPFAWLKANAN</sequence>
<dbReference type="Proteomes" id="UP000298488">
    <property type="component" value="Unassembled WGS sequence"/>
</dbReference>
<feature type="compositionally biased region" description="Basic residues" evidence="1">
    <location>
        <begin position="99"/>
        <end position="110"/>
    </location>
</feature>
<organism evidence="3 4">
    <name type="scientific">Terrimesophilobacter mesophilus</name>
    <dbReference type="NCBI Taxonomy" id="433647"/>
    <lineage>
        <taxon>Bacteria</taxon>
        <taxon>Bacillati</taxon>
        <taxon>Actinomycetota</taxon>
        <taxon>Actinomycetes</taxon>
        <taxon>Micrococcales</taxon>
        <taxon>Microbacteriaceae</taxon>
        <taxon>Terrimesophilobacter</taxon>
    </lineage>
</organism>
<dbReference type="PANTHER" id="PTHR21666:SF270">
    <property type="entry name" value="MUREIN HYDROLASE ACTIVATOR ENVC"/>
    <property type="match status" value="1"/>
</dbReference>
<feature type="region of interest" description="Disordered" evidence="1">
    <location>
        <begin position="94"/>
        <end position="144"/>
    </location>
</feature>
<dbReference type="Pfam" id="PF01551">
    <property type="entry name" value="Peptidase_M23"/>
    <property type="match status" value="1"/>
</dbReference>
<dbReference type="AlphaFoldDB" id="A0A4R8VB06"/>
<evidence type="ECO:0000313" key="3">
    <source>
        <dbReference type="EMBL" id="TFB80129.1"/>
    </source>
</evidence>
<evidence type="ECO:0000259" key="2">
    <source>
        <dbReference type="Pfam" id="PF01551"/>
    </source>
</evidence>